<dbReference type="Proteomes" id="UP000014622">
    <property type="component" value="Unassembled WGS sequence"/>
</dbReference>
<comment type="caution">
    <text evidence="1">The sequence shown here is derived from an EMBL/GenBank/DDBJ whole genome shotgun (WGS) entry which is preliminary data.</text>
</comment>
<evidence type="ECO:0000313" key="2">
    <source>
        <dbReference type="Proteomes" id="UP000014622"/>
    </source>
</evidence>
<sequence>MFVKKNSWTKKSQDKKCFFFTKGNVCSYNSNEVKAMEIKYGTVDKIRTLQVSARPLIRFSLNEVNCLIASHSLNFLAEVDEGMKLVVTGYYNNRKQFVVRSYHVLGKPKIVVEYEKSLYPRKKVQ</sequence>
<accession>A0AB73AA62</accession>
<dbReference type="EMBL" id="ATIT01000077">
    <property type="protein sequence ID" value="EPI13332.1"/>
    <property type="molecule type" value="Genomic_DNA"/>
</dbReference>
<protein>
    <recommendedName>
        <fullName evidence="3">Phage head-tail adaptor</fullName>
    </recommendedName>
</protein>
<reference evidence="1 2" key="1">
    <citation type="submission" date="2013-06" db="EMBL/GenBank/DDBJ databases">
        <authorList>
            <person name="Weinstock G."/>
            <person name="Sodergren E."/>
            <person name="Lobos E.A."/>
            <person name="Fulton L."/>
            <person name="Fulton R."/>
            <person name="Courtney L."/>
            <person name="Fronick C."/>
            <person name="O'Laughlin M."/>
            <person name="Godfrey J."/>
            <person name="Wilson R.M."/>
            <person name="Miner T."/>
            <person name="Farmer C."/>
            <person name="Delehaunty K."/>
            <person name="Cordes M."/>
            <person name="Minx P."/>
            <person name="Tomlinson C."/>
            <person name="Chen J."/>
            <person name="Wollam A."/>
            <person name="Pepin K.H."/>
            <person name="Bhonagiri V."/>
            <person name="Zhang X."/>
            <person name="Warren W."/>
            <person name="Mitreva M."/>
            <person name="Mardis E.R."/>
            <person name="Wilson R.K."/>
        </authorList>
    </citation>
    <scope>NUCLEOTIDE SEQUENCE [LARGE SCALE GENOMIC DNA]</scope>
    <source>
        <strain evidence="1 2">SD2A-2</strain>
    </source>
</reference>
<evidence type="ECO:0000313" key="1">
    <source>
        <dbReference type="EMBL" id="EPI13332.1"/>
    </source>
</evidence>
<evidence type="ECO:0008006" key="3">
    <source>
        <dbReference type="Google" id="ProtNLM"/>
    </source>
</evidence>
<gene>
    <name evidence="1" type="ORF">D356_01260</name>
</gene>
<organism evidence="1 2">
    <name type="scientific">Enterococcus faecium SD2A-2</name>
    <dbReference type="NCBI Taxonomy" id="1244154"/>
    <lineage>
        <taxon>Bacteria</taxon>
        <taxon>Bacillati</taxon>
        <taxon>Bacillota</taxon>
        <taxon>Bacilli</taxon>
        <taxon>Lactobacillales</taxon>
        <taxon>Enterococcaceae</taxon>
        <taxon>Enterococcus</taxon>
    </lineage>
</organism>
<dbReference type="AlphaFoldDB" id="A0AB73AA62"/>
<name>A0AB73AA62_ENTFC</name>
<proteinExistence type="predicted"/>